<dbReference type="InterPro" id="IPR050338">
    <property type="entry name" value="DisA"/>
</dbReference>
<evidence type="ECO:0000313" key="13">
    <source>
        <dbReference type="Proteomes" id="UP000282654"/>
    </source>
</evidence>
<comment type="catalytic activity">
    <reaction evidence="1 10">
        <text>2 ATP = 3',3'-c-di-AMP + 2 diphosphate</text>
        <dbReference type="Rhea" id="RHEA:35655"/>
        <dbReference type="ChEBI" id="CHEBI:30616"/>
        <dbReference type="ChEBI" id="CHEBI:33019"/>
        <dbReference type="ChEBI" id="CHEBI:71500"/>
        <dbReference type="EC" id="2.7.7.85"/>
    </reaction>
</comment>
<dbReference type="InterPro" id="IPR034701">
    <property type="entry name" value="CdaA"/>
</dbReference>
<dbReference type="Pfam" id="PF02457">
    <property type="entry name" value="DAC"/>
    <property type="match status" value="1"/>
</dbReference>
<dbReference type="PANTHER" id="PTHR34185:SF1">
    <property type="entry name" value="DIADENYLATE CYCLASE"/>
    <property type="match status" value="1"/>
</dbReference>
<gene>
    <name evidence="10" type="primary">dacA</name>
    <name evidence="12" type="ORF">EDD75_0821</name>
</gene>
<evidence type="ECO:0000256" key="2">
    <source>
        <dbReference type="ARBA" id="ARBA00022475"/>
    </source>
</evidence>
<keyword evidence="9 10" id="KW-0472">Membrane</keyword>
<feature type="transmembrane region" description="Helical" evidence="10">
    <location>
        <begin position="39"/>
        <end position="56"/>
    </location>
</feature>
<dbReference type="GO" id="GO:0005524">
    <property type="term" value="F:ATP binding"/>
    <property type="evidence" value="ECO:0007669"/>
    <property type="project" value="UniProtKB-UniRule"/>
</dbReference>
<protein>
    <recommendedName>
        <fullName evidence="10">Diadenylate cyclase</fullName>
        <shortName evidence="10">DAC</shortName>
        <ecNumber evidence="10">2.7.7.85</ecNumber>
    </recommendedName>
    <alternativeName>
        <fullName evidence="10">Cyclic-di-AMP synthase</fullName>
        <shortName evidence="10">c-di-AMP synthase</shortName>
    </alternativeName>
</protein>
<keyword evidence="13" id="KW-1185">Reference proteome</keyword>
<dbReference type="InterPro" id="IPR003390">
    <property type="entry name" value="DNA_integrity_scan_DisA_N"/>
</dbReference>
<feature type="transmembrane region" description="Helical" evidence="10">
    <location>
        <begin position="6"/>
        <end position="27"/>
    </location>
</feature>
<evidence type="ECO:0000256" key="4">
    <source>
        <dbReference type="ARBA" id="ARBA00022692"/>
    </source>
</evidence>
<evidence type="ECO:0000256" key="1">
    <source>
        <dbReference type="ARBA" id="ARBA00000877"/>
    </source>
</evidence>
<dbReference type="GO" id="GO:0006171">
    <property type="term" value="P:cAMP biosynthetic process"/>
    <property type="evidence" value="ECO:0007669"/>
    <property type="project" value="InterPro"/>
</dbReference>
<dbReference type="PROSITE" id="PS51794">
    <property type="entry name" value="DAC"/>
    <property type="match status" value="1"/>
</dbReference>
<keyword evidence="4 10" id="KW-0812">Transmembrane</keyword>
<evidence type="ECO:0000256" key="9">
    <source>
        <dbReference type="ARBA" id="ARBA00023136"/>
    </source>
</evidence>
<evidence type="ECO:0000256" key="10">
    <source>
        <dbReference type="HAMAP-Rule" id="MF_01499"/>
    </source>
</evidence>
<evidence type="ECO:0000256" key="6">
    <source>
        <dbReference type="ARBA" id="ARBA00022741"/>
    </source>
</evidence>
<comment type="similarity">
    <text evidence="10">Belongs to the adenylate cyclase family. DacA/CdaA subfamily.</text>
</comment>
<accession>A0A3N5BAA3</accession>
<dbReference type="GO" id="GO:0004016">
    <property type="term" value="F:adenylate cyclase activity"/>
    <property type="evidence" value="ECO:0007669"/>
    <property type="project" value="UniProtKB-UniRule"/>
</dbReference>
<dbReference type="PANTHER" id="PTHR34185">
    <property type="entry name" value="DIADENYLATE CYCLASE"/>
    <property type="match status" value="1"/>
</dbReference>
<name>A0A3N5BAA3_9THEO</name>
<evidence type="ECO:0000259" key="11">
    <source>
        <dbReference type="PROSITE" id="PS51794"/>
    </source>
</evidence>
<feature type="domain" description="DAC" evidence="11">
    <location>
        <begin position="81"/>
        <end position="240"/>
    </location>
</feature>
<sequence>MLPVELSPRLILNVVDVVFVVLIAYSVYSLIRGTRAVQLLKGLLVLAALTGIAHWLRLTLLSWILEKIWTVAFVAVVIIFQPEIRRMLEKLGRGAPLLRAIGAGEGEQAVGQVAAAVAELARTRTGALIAFERETGLREFAEGGILLDALVSRELLLTIFEPHTALHDGAVIIRDDRVVAAGCFLPLAAQKVLPSHLGSRHRAAVGLSELTDALVVVVSEETGTVSLVADGKLEPAGEPDKLVAVLSERLRDKRKIWGRGDRRRKGGAT</sequence>
<dbReference type="InterPro" id="IPR045585">
    <property type="entry name" value="CdaA_N"/>
</dbReference>
<dbReference type="InterPro" id="IPR014046">
    <property type="entry name" value="C-di-AMP_synthase"/>
</dbReference>
<evidence type="ECO:0000256" key="7">
    <source>
        <dbReference type="ARBA" id="ARBA00022840"/>
    </source>
</evidence>
<dbReference type="Proteomes" id="UP000282654">
    <property type="component" value="Unassembled WGS sequence"/>
</dbReference>
<evidence type="ECO:0000256" key="3">
    <source>
        <dbReference type="ARBA" id="ARBA00022679"/>
    </source>
</evidence>
<dbReference type="EC" id="2.7.7.85" evidence="10"/>
<keyword evidence="3 10" id="KW-0808">Transferase</keyword>
<dbReference type="RefSeq" id="WP_123928483.1">
    <property type="nucleotide sequence ID" value="NZ_RKRE01000002.1"/>
</dbReference>
<dbReference type="SUPFAM" id="SSF143597">
    <property type="entry name" value="YojJ-like"/>
    <property type="match status" value="1"/>
</dbReference>
<dbReference type="Pfam" id="PF19293">
    <property type="entry name" value="CdaA_N"/>
    <property type="match status" value="1"/>
</dbReference>
<comment type="subunit">
    <text evidence="10">Probably a homodimer.</text>
</comment>
<dbReference type="OrthoDB" id="9807385at2"/>
<keyword evidence="6 10" id="KW-0547">Nucleotide-binding</keyword>
<evidence type="ECO:0000256" key="5">
    <source>
        <dbReference type="ARBA" id="ARBA00022695"/>
    </source>
</evidence>
<proteinExistence type="inferred from homology"/>
<dbReference type="GO" id="GO:0106408">
    <property type="term" value="F:diadenylate cyclase activity"/>
    <property type="evidence" value="ECO:0007669"/>
    <property type="project" value="UniProtKB-EC"/>
</dbReference>
<dbReference type="NCBIfam" id="TIGR00159">
    <property type="entry name" value="diadenylate cyclase CdaA"/>
    <property type="match status" value="1"/>
</dbReference>
<keyword evidence="2 10" id="KW-1003">Cell membrane</keyword>
<dbReference type="InterPro" id="IPR036888">
    <property type="entry name" value="DNA_integrity_DisA_N_sf"/>
</dbReference>
<dbReference type="AlphaFoldDB" id="A0A3N5BAA3"/>
<comment type="function">
    <text evidence="10">Catalyzes the condensation of 2 ATP molecules into cyclic di-AMP (c-di-AMP), a second messenger used to regulate differing processes in different bacteria.</text>
</comment>
<dbReference type="HAMAP" id="MF_01499">
    <property type="entry name" value="DacA"/>
    <property type="match status" value="1"/>
</dbReference>
<comment type="caution">
    <text evidence="10">Lacks conserved residue(s) required for the propagation of feature annotation.</text>
</comment>
<keyword evidence="8 10" id="KW-1133">Transmembrane helix</keyword>
<organism evidence="12 13">
    <name type="scientific">Thermodesulfitimonas autotrophica</name>
    <dbReference type="NCBI Taxonomy" id="1894989"/>
    <lineage>
        <taxon>Bacteria</taxon>
        <taxon>Bacillati</taxon>
        <taxon>Bacillota</taxon>
        <taxon>Clostridia</taxon>
        <taxon>Thermoanaerobacterales</taxon>
        <taxon>Thermoanaerobacteraceae</taxon>
        <taxon>Thermodesulfitimonas</taxon>
    </lineage>
</organism>
<evidence type="ECO:0000256" key="8">
    <source>
        <dbReference type="ARBA" id="ARBA00022989"/>
    </source>
</evidence>
<reference evidence="12 13" key="1">
    <citation type="submission" date="2018-11" db="EMBL/GenBank/DDBJ databases">
        <title>Genomic Encyclopedia of Type Strains, Phase IV (KMG-IV): sequencing the most valuable type-strain genomes for metagenomic binning, comparative biology and taxonomic classification.</title>
        <authorList>
            <person name="Goeker M."/>
        </authorList>
    </citation>
    <scope>NUCLEOTIDE SEQUENCE [LARGE SCALE GENOMIC DNA]</scope>
    <source>
        <strain evidence="12 13">DSM 102936</strain>
    </source>
</reference>
<comment type="caution">
    <text evidence="12">The sequence shown here is derived from an EMBL/GenBank/DDBJ whole genome shotgun (WGS) entry which is preliminary data.</text>
</comment>
<keyword evidence="7 10" id="KW-0067">ATP-binding</keyword>
<dbReference type="PIRSF" id="PIRSF004793">
    <property type="entry name" value="UCP004793"/>
    <property type="match status" value="1"/>
</dbReference>
<evidence type="ECO:0000313" key="12">
    <source>
        <dbReference type="EMBL" id="RPF46578.1"/>
    </source>
</evidence>
<dbReference type="Gene3D" id="3.40.1700.10">
    <property type="entry name" value="DNA integrity scanning protein, DisA, N-terminal domain"/>
    <property type="match status" value="1"/>
</dbReference>
<feature type="transmembrane region" description="Helical" evidence="10">
    <location>
        <begin position="62"/>
        <end position="80"/>
    </location>
</feature>
<dbReference type="EMBL" id="RKRE01000002">
    <property type="protein sequence ID" value="RPF46578.1"/>
    <property type="molecule type" value="Genomic_DNA"/>
</dbReference>
<keyword evidence="5 10" id="KW-0548">Nucleotidyltransferase</keyword>